<dbReference type="OrthoDB" id="2396694at2759"/>
<feature type="transmembrane region" description="Helical" evidence="1">
    <location>
        <begin position="46"/>
        <end position="69"/>
    </location>
</feature>
<keyword evidence="3" id="KW-1185">Reference proteome</keyword>
<dbReference type="Proteomes" id="UP000235672">
    <property type="component" value="Unassembled WGS sequence"/>
</dbReference>
<keyword evidence="1" id="KW-1133">Transmembrane helix</keyword>
<evidence type="ECO:0000313" key="2">
    <source>
        <dbReference type="EMBL" id="PMD17102.1"/>
    </source>
</evidence>
<dbReference type="EMBL" id="KZ613501">
    <property type="protein sequence ID" value="PMD17102.1"/>
    <property type="molecule type" value="Genomic_DNA"/>
</dbReference>
<sequence length="243" mass="27306">TLAEEIQCYSLPYGGIGFLSHVLTYYTIAMLSFYRRPYFPCQHKLGIVYVALTTISIIITVIISALTMVRCRSCWQFIAIAAWKLDLSLTLGFLSMHAAIIAWNDRRGQLSYMKMLKIFFWLLLYIPGVAAGMVSLFSLVIENFRSNHHLQLITHAFSGGLFLLATLFLVEILFRRPDISDDEIAVYFLYILSAFPAVGILGACYSDWVLAAIAGNLTGAPSSDNSALYWSYFAAKRLPFFSS</sequence>
<organism evidence="2 3">
    <name type="scientific">Hyaloscypha hepaticicola</name>
    <dbReference type="NCBI Taxonomy" id="2082293"/>
    <lineage>
        <taxon>Eukaryota</taxon>
        <taxon>Fungi</taxon>
        <taxon>Dikarya</taxon>
        <taxon>Ascomycota</taxon>
        <taxon>Pezizomycotina</taxon>
        <taxon>Leotiomycetes</taxon>
        <taxon>Helotiales</taxon>
        <taxon>Hyaloscyphaceae</taxon>
        <taxon>Hyaloscypha</taxon>
    </lineage>
</organism>
<dbReference type="AlphaFoldDB" id="A0A2J6PSV8"/>
<evidence type="ECO:0000256" key="1">
    <source>
        <dbReference type="SAM" id="Phobius"/>
    </source>
</evidence>
<feature type="transmembrane region" description="Helical" evidence="1">
    <location>
        <begin position="12"/>
        <end position="34"/>
    </location>
</feature>
<feature type="transmembrane region" description="Helical" evidence="1">
    <location>
        <begin position="75"/>
        <end position="103"/>
    </location>
</feature>
<accession>A0A2J6PSV8</accession>
<name>A0A2J6PSV8_9HELO</name>
<feature type="transmembrane region" description="Helical" evidence="1">
    <location>
        <begin position="186"/>
        <end position="208"/>
    </location>
</feature>
<keyword evidence="1" id="KW-0472">Membrane</keyword>
<evidence type="ECO:0000313" key="3">
    <source>
        <dbReference type="Proteomes" id="UP000235672"/>
    </source>
</evidence>
<proteinExistence type="predicted"/>
<gene>
    <name evidence="2" type="ORF">NA56DRAFT_579307</name>
</gene>
<feature type="transmembrane region" description="Helical" evidence="1">
    <location>
        <begin position="153"/>
        <end position="174"/>
    </location>
</feature>
<reference evidence="2 3" key="1">
    <citation type="submission" date="2016-05" db="EMBL/GenBank/DDBJ databases">
        <title>A degradative enzymes factory behind the ericoid mycorrhizal symbiosis.</title>
        <authorList>
            <consortium name="DOE Joint Genome Institute"/>
            <person name="Martino E."/>
            <person name="Morin E."/>
            <person name="Grelet G."/>
            <person name="Kuo A."/>
            <person name="Kohler A."/>
            <person name="Daghino S."/>
            <person name="Barry K."/>
            <person name="Choi C."/>
            <person name="Cichocki N."/>
            <person name="Clum A."/>
            <person name="Copeland A."/>
            <person name="Hainaut M."/>
            <person name="Haridas S."/>
            <person name="Labutti K."/>
            <person name="Lindquist E."/>
            <person name="Lipzen A."/>
            <person name="Khouja H.-R."/>
            <person name="Murat C."/>
            <person name="Ohm R."/>
            <person name="Olson A."/>
            <person name="Spatafora J."/>
            <person name="Veneault-Fourrey C."/>
            <person name="Henrissat B."/>
            <person name="Grigoriev I."/>
            <person name="Martin F."/>
            <person name="Perotto S."/>
        </authorList>
    </citation>
    <scope>NUCLEOTIDE SEQUENCE [LARGE SCALE GENOMIC DNA]</scope>
    <source>
        <strain evidence="2 3">UAMH 7357</strain>
    </source>
</reference>
<protein>
    <submittedName>
        <fullName evidence="2">Uncharacterized protein</fullName>
    </submittedName>
</protein>
<feature type="non-terminal residue" evidence="2">
    <location>
        <position position="1"/>
    </location>
</feature>
<keyword evidence="1" id="KW-0812">Transmembrane</keyword>
<feature type="transmembrane region" description="Helical" evidence="1">
    <location>
        <begin position="115"/>
        <end position="141"/>
    </location>
</feature>